<evidence type="ECO:0000256" key="2">
    <source>
        <dbReference type="ARBA" id="ARBA00022694"/>
    </source>
</evidence>
<feature type="binding site" evidence="3">
    <location>
        <position position="198"/>
    </location>
    <ligand>
        <name>carboxy-S-adenosyl-L-methionine</name>
        <dbReference type="ChEBI" id="CHEBI:134278"/>
    </ligand>
</feature>
<feature type="binding site" evidence="3">
    <location>
        <position position="128"/>
    </location>
    <ligand>
        <name>carboxy-S-adenosyl-L-methionine</name>
        <dbReference type="ChEBI" id="CHEBI:134278"/>
    </ligand>
</feature>
<dbReference type="NCBIfam" id="NF011650">
    <property type="entry name" value="PRK15068.1"/>
    <property type="match status" value="1"/>
</dbReference>
<feature type="binding site" evidence="3">
    <location>
        <position position="194"/>
    </location>
    <ligand>
        <name>carboxy-S-adenosyl-L-methionine</name>
        <dbReference type="ChEBI" id="CHEBI:134278"/>
    </ligand>
</feature>
<organism evidence="4 5">
    <name type="scientific">Wenzhouxiangella limi</name>
    <dbReference type="NCBI Taxonomy" id="2707351"/>
    <lineage>
        <taxon>Bacteria</taxon>
        <taxon>Pseudomonadati</taxon>
        <taxon>Pseudomonadota</taxon>
        <taxon>Gammaproteobacteria</taxon>
        <taxon>Chromatiales</taxon>
        <taxon>Wenzhouxiangellaceae</taxon>
        <taxon>Wenzhouxiangella</taxon>
    </lineage>
</organism>
<dbReference type="Proteomes" id="UP000484885">
    <property type="component" value="Unassembled WGS sequence"/>
</dbReference>
<comment type="caution">
    <text evidence="4">The sequence shown here is derived from an EMBL/GenBank/DDBJ whole genome shotgun (WGS) entry which is preliminary data.</text>
</comment>
<keyword evidence="5" id="KW-1185">Reference proteome</keyword>
<dbReference type="PANTHER" id="PTHR43464:SF95">
    <property type="entry name" value="TRNA U34 CARBOXYMETHYLTRANSFERASE"/>
    <property type="match status" value="1"/>
</dbReference>
<accession>A0A845V4J0</accession>
<feature type="binding site" evidence="3">
    <location>
        <position position="109"/>
    </location>
    <ligand>
        <name>carboxy-S-adenosyl-L-methionine</name>
        <dbReference type="ChEBI" id="CHEBI:134278"/>
    </ligand>
</feature>
<dbReference type="GO" id="GO:0008168">
    <property type="term" value="F:methyltransferase activity"/>
    <property type="evidence" value="ECO:0007669"/>
    <property type="project" value="TreeGrafter"/>
</dbReference>
<comment type="subunit">
    <text evidence="3">Homotetramer.</text>
</comment>
<dbReference type="GO" id="GO:0002098">
    <property type="term" value="P:tRNA wobble uridine modification"/>
    <property type="evidence" value="ECO:0007669"/>
    <property type="project" value="InterPro"/>
</dbReference>
<dbReference type="EC" id="2.5.1.-" evidence="3"/>
<feature type="binding site" evidence="3">
    <location>
        <position position="90"/>
    </location>
    <ligand>
        <name>carboxy-S-adenosyl-L-methionine</name>
        <dbReference type="ChEBI" id="CHEBI:134278"/>
    </ligand>
</feature>
<dbReference type="PANTHER" id="PTHR43464">
    <property type="entry name" value="METHYLTRANSFERASE"/>
    <property type="match status" value="1"/>
</dbReference>
<sequence>MAGPDAELAQTLRAALAQTCNPETVDDLLAAHSNHLSRHGDFSRWQNHLAGLPPVHRDWHIDGGTLVAGRRVGKAEALIEHLRSFIPWRKGPLRLAGVNIDTEWRSDWKWDRISPHLDLTAKRVLDVGAGNGYFGWRMLDQGAEAVIGCDPTPLFVIQHAVIRHFAGPAANHLLAQRLEDLPQTLADFDAVFSMGVLYHRRRPIDHLTDLRKRLKQGGTLILETLVAPGDAAQLLPTPDRYAGMRNVHGLPTVALLHQWLEQSGFSTVRCVDRTATTIEEQRSTDWMPYHSLAQALDPARPGWTVEGLPAPARTVWLARSVSPPDSAC</sequence>
<protein>
    <recommendedName>
        <fullName evidence="3">tRNA U34 carboxymethyltransferase</fullName>
        <ecNumber evidence="3">2.5.1.-</ecNumber>
    </recommendedName>
</protein>
<feature type="binding site" evidence="3">
    <location>
        <begin position="150"/>
        <end position="152"/>
    </location>
    <ligand>
        <name>carboxy-S-adenosyl-L-methionine</name>
        <dbReference type="ChEBI" id="CHEBI:134278"/>
    </ligand>
</feature>
<evidence type="ECO:0000256" key="3">
    <source>
        <dbReference type="HAMAP-Rule" id="MF_01590"/>
    </source>
</evidence>
<comment type="catalytic activity">
    <reaction evidence="3">
        <text>carboxy-S-adenosyl-L-methionine + 5-hydroxyuridine(34) in tRNA = 5-carboxymethoxyuridine(34) in tRNA + S-adenosyl-L-homocysteine + H(+)</text>
        <dbReference type="Rhea" id="RHEA:52848"/>
        <dbReference type="Rhea" id="RHEA-COMP:13381"/>
        <dbReference type="Rhea" id="RHEA-COMP:13383"/>
        <dbReference type="ChEBI" id="CHEBI:15378"/>
        <dbReference type="ChEBI" id="CHEBI:57856"/>
        <dbReference type="ChEBI" id="CHEBI:134278"/>
        <dbReference type="ChEBI" id="CHEBI:136877"/>
        <dbReference type="ChEBI" id="CHEBI:136879"/>
    </reaction>
</comment>
<dbReference type="CDD" id="cd02440">
    <property type="entry name" value="AdoMet_MTases"/>
    <property type="match status" value="1"/>
</dbReference>
<dbReference type="Gene3D" id="3.40.50.150">
    <property type="entry name" value="Vaccinia Virus protein VP39"/>
    <property type="match status" value="1"/>
</dbReference>
<gene>
    <name evidence="3 4" type="primary">cmoB</name>
    <name evidence="4" type="ORF">G3I74_05355</name>
</gene>
<dbReference type="InterPro" id="IPR010017">
    <property type="entry name" value="CmoB"/>
</dbReference>
<comment type="similarity">
    <text evidence="3">Belongs to the class I-like SAM-binding methyltransferase superfamily. CmoB family.</text>
</comment>
<dbReference type="HAMAP" id="MF_01590">
    <property type="entry name" value="tRNA_carboxymethyltr_CmoB"/>
    <property type="match status" value="1"/>
</dbReference>
<dbReference type="Pfam" id="PF08003">
    <property type="entry name" value="Methyltransf_9"/>
    <property type="match status" value="1"/>
</dbReference>
<feature type="binding site" evidence="3">
    <location>
        <position position="313"/>
    </location>
    <ligand>
        <name>carboxy-S-adenosyl-L-methionine</name>
        <dbReference type="ChEBI" id="CHEBI:134278"/>
    </ligand>
</feature>
<evidence type="ECO:0000313" key="4">
    <source>
        <dbReference type="EMBL" id="NDY95151.1"/>
    </source>
</evidence>
<dbReference type="NCBIfam" id="TIGR00452">
    <property type="entry name" value="tRNA 5-methoxyuridine(34)/uridine 5-oxyacetic acid(34) synthase CmoB"/>
    <property type="match status" value="1"/>
</dbReference>
<reference evidence="4 5" key="1">
    <citation type="submission" date="2020-02" db="EMBL/GenBank/DDBJ databases">
        <authorList>
            <person name="Zhang X.-Y."/>
        </authorList>
    </citation>
    <scope>NUCLEOTIDE SEQUENCE [LARGE SCALE GENOMIC DNA]</scope>
    <source>
        <strain evidence="4 5">C33</strain>
    </source>
</reference>
<dbReference type="RefSeq" id="WP_164210552.1">
    <property type="nucleotide sequence ID" value="NZ_JAAGSC010000037.1"/>
</dbReference>
<dbReference type="InterPro" id="IPR027555">
    <property type="entry name" value="Mo5U34_MeTrfas-like"/>
</dbReference>
<dbReference type="AlphaFoldDB" id="A0A845V4J0"/>
<evidence type="ECO:0000313" key="5">
    <source>
        <dbReference type="Proteomes" id="UP000484885"/>
    </source>
</evidence>
<feature type="binding site" evidence="3">
    <location>
        <begin position="178"/>
        <end position="179"/>
    </location>
    <ligand>
        <name>carboxy-S-adenosyl-L-methionine</name>
        <dbReference type="ChEBI" id="CHEBI:134278"/>
    </ligand>
</feature>
<dbReference type="EMBL" id="JAAGSC010000037">
    <property type="protein sequence ID" value="NDY95151.1"/>
    <property type="molecule type" value="Genomic_DNA"/>
</dbReference>
<name>A0A845V4J0_9GAMM</name>
<evidence type="ECO:0000256" key="1">
    <source>
        <dbReference type="ARBA" id="ARBA00022679"/>
    </source>
</evidence>
<dbReference type="SUPFAM" id="SSF53335">
    <property type="entry name" value="S-adenosyl-L-methionine-dependent methyltransferases"/>
    <property type="match status" value="1"/>
</dbReference>
<feature type="binding site" evidence="3">
    <location>
        <position position="104"/>
    </location>
    <ligand>
        <name>carboxy-S-adenosyl-L-methionine</name>
        <dbReference type="ChEBI" id="CHEBI:134278"/>
    </ligand>
</feature>
<comment type="function">
    <text evidence="3">Catalyzes carboxymethyl transfer from carboxy-S-adenosyl-L-methionine (Cx-SAM) to 5-hydroxyuridine (ho5U) to form 5-carboxymethoxyuridine (cmo5U) at position 34 in tRNAs.</text>
</comment>
<keyword evidence="2 3" id="KW-0819">tRNA processing</keyword>
<dbReference type="GO" id="GO:0016765">
    <property type="term" value="F:transferase activity, transferring alkyl or aryl (other than methyl) groups"/>
    <property type="evidence" value="ECO:0007669"/>
    <property type="project" value="UniProtKB-UniRule"/>
</dbReference>
<proteinExistence type="inferred from homology"/>
<dbReference type="InterPro" id="IPR029063">
    <property type="entry name" value="SAM-dependent_MTases_sf"/>
</dbReference>
<keyword evidence="1 3" id="KW-0808">Transferase</keyword>